<name>A0ACA9QGR2_9GLOM</name>
<organism evidence="1 2">
    <name type="scientific">Dentiscutata heterogama</name>
    <dbReference type="NCBI Taxonomy" id="1316150"/>
    <lineage>
        <taxon>Eukaryota</taxon>
        <taxon>Fungi</taxon>
        <taxon>Fungi incertae sedis</taxon>
        <taxon>Mucoromycota</taxon>
        <taxon>Glomeromycotina</taxon>
        <taxon>Glomeromycetes</taxon>
        <taxon>Diversisporales</taxon>
        <taxon>Gigasporaceae</taxon>
        <taxon>Dentiscutata</taxon>
    </lineage>
</organism>
<dbReference type="Proteomes" id="UP000789702">
    <property type="component" value="Unassembled WGS sequence"/>
</dbReference>
<evidence type="ECO:0000313" key="1">
    <source>
        <dbReference type="EMBL" id="CAG8743897.1"/>
    </source>
</evidence>
<feature type="non-terminal residue" evidence="1">
    <location>
        <position position="43"/>
    </location>
</feature>
<sequence>DMSVVKLKFVNVKPVHVNNFHELEYWKIKSHAIYNRLILRGQQ</sequence>
<protein>
    <submittedName>
        <fullName evidence="1">7513_t:CDS:1</fullName>
    </submittedName>
</protein>
<comment type="caution">
    <text evidence="1">The sequence shown here is derived from an EMBL/GenBank/DDBJ whole genome shotgun (WGS) entry which is preliminary data.</text>
</comment>
<gene>
    <name evidence="1" type="ORF">DHETER_LOCUS14223</name>
</gene>
<reference evidence="1" key="1">
    <citation type="submission" date="2021-06" db="EMBL/GenBank/DDBJ databases">
        <authorList>
            <person name="Kallberg Y."/>
            <person name="Tangrot J."/>
            <person name="Rosling A."/>
        </authorList>
    </citation>
    <scope>NUCLEOTIDE SEQUENCE</scope>
    <source>
        <strain evidence="1">IL203A</strain>
    </source>
</reference>
<keyword evidence="2" id="KW-1185">Reference proteome</keyword>
<proteinExistence type="predicted"/>
<feature type="non-terminal residue" evidence="1">
    <location>
        <position position="1"/>
    </location>
</feature>
<accession>A0ACA9QGR2</accession>
<dbReference type="EMBL" id="CAJVPU010042599">
    <property type="protein sequence ID" value="CAG8743897.1"/>
    <property type="molecule type" value="Genomic_DNA"/>
</dbReference>
<evidence type="ECO:0000313" key="2">
    <source>
        <dbReference type="Proteomes" id="UP000789702"/>
    </source>
</evidence>